<feature type="domain" description="Bromo" evidence="4">
    <location>
        <begin position="39"/>
        <end position="109"/>
    </location>
</feature>
<dbReference type="PROSITE" id="PS50014">
    <property type="entry name" value="BROMODOMAIN_2"/>
    <property type="match status" value="1"/>
</dbReference>
<dbReference type="InterPro" id="IPR001487">
    <property type="entry name" value="Bromodomain"/>
</dbReference>
<comment type="caution">
    <text evidence="5">The sequence shown here is derived from an EMBL/GenBank/DDBJ whole genome shotgun (WGS) entry which is preliminary data.</text>
</comment>
<evidence type="ECO:0000256" key="3">
    <source>
        <dbReference type="SAM" id="MobiDB-lite"/>
    </source>
</evidence>
<protein>
    <recommendedName>
        <fullName evidence="4">Bromo domain-containing protein</fullName>
    </recommendedName>
</protein>
<evidence type="ECO:0000256" key="2">
    <source>
        <dbReference type="PROSITE-ProRule" id="PRU00035"/>
    </source>
</evidence>
<dbReference type="SUPFAM" id="SSF47370">
    <property type="entry name" value="Bromodomain"/>
    <property type="match status" value="1"/>
</dbReference>
<accession>S8DFC8</accession>
<dbReference type="Gene3D" id="1.20.920.10">
    <property type="entry name" value="Bromodomain-like"/>
    <property type="match status" value="1"/>
</dbReference>
<proteinExistence type="predicted"/>
<gene>
    <name evidence="5" type="ORF">M569_16724</name>
</gene>
<dbReference type="PROSITE" id="PS00633">
    <property type="entry name" value="BROMODOMAIN_1"/>
    <property type="match status" value="1"/>
</dbReference>
<evidence type="ECO:0000256" key="1">
    <source>
        <dbReference type="ARBA" id="ARBA00023117"/>
    </source>
</evidence>
<dbReference type="PANTHER" id="PTHR22881:SF11">
    <property type="entry name" value="BROMODOMAIN-CONTAINING PROTEIN DDB_G0270170-LIKE ISOFORM X1"/>
    <property type="match status" value="1"/>
</dbReference>
<sequence>DKEVGKASGTPIHGSPMDLGSGTLLPEKKLLIFILDRLQKKDVYGVFSEPVDPNELPDYFDVIKEPMDFGTVRKKLDNGIYKKLEELEADVFLICSNAMQYNASDTVYYRQ</sequence>
<dbReference type="InterPro" id="IPR018359">
    <property type="entry name" value="Bromodomain_CS"/>
</dbReference>
<dbReference type="OrthoDB" id="21449at2759"/>
<dbReference type="InterPro" id="IPR036427">
    <property type="entry name" value="Bromodomain-like_sf"/>
</dbReference>
<dbReference type="Pfam" id="PF00439">
    <property type="entry name" value="Bromodomain"/>
    <property type="match status" value="1"/>
</dbReference>
<dbReference type="SMART" id="SM00297">
    <property type="entry name" value="BROMO"/>
    <property type="match status" value="1"/>
</dbReference>
<evidence type="ECO:0000313" key="6">
    <source>
        <dbReference type="Proteomes" id="UP000015453"/>
    </source>
</evidence>
<feature type="non-terminal residue" evidence="5">
    <location>
        <position position="1"/>
    </location>
</feature>
<keyword evidence="1 2" id="KW-0103">Bromodomain</keyword>
<name>S8DFC8_9LAMI</name>
<evidence type="ECO:0000313" key="5">
    <source>
        <dbReference type="EMBL" id="EPS58092.1"/>
    </source>
</evidence>
<dbReference type="EMBL" id="AUSU01009547">
    <property type="protein sequence ID" value="EPS58092.1"/>
    <property type="molecule type" value="Genomic_DNA"/>
</dbReference>
<feature type="non-terminal residue" evidence="5">
    <location>
        <position position="111"/>
    </location>
</feature>
<keyword evidence="6" id="KW-1185">Reference proteome</keyword>
<feature type="region of interest" description="Disordered" evidence="3">
    <location>
        <begin position="1"/>
        <end position="23"/>
    </location>
</feature>
<dbReference type="Proteomes" id="UP000015453">
    <property type="component" value="Unassembled WGS sequence"/>
</dbReference>
<dbReference type="PANTHER" id="PTHR22881">
    <property type="entry name" value="BROMODOMAIN CONTAINING PROTEIN"/>
    <property type="match status" value="1"/>
</dbReference>
<organism evidence="5 6">
    <name type="scientific">Genlisea aurea</name>
    <dbReference type="NCBI Taxonomy" id="192259"/>
    <lineage>
        <taxon>Eukaryota</taxon>
        <taxon>Viridiplantae</taxon>
        <taxon>Streptophyta</taxon>
        <taxon>Embryophyta</taxon>
        <taxon>Tracheophyta</taxon>
        <taxon>Spermatophyta</taxon>
        <taxon>Magnoliopsida</taxon>
        <taxon>eudicotyledons</taxon>
        <taxon>Gunneridae</taxon>
        <taxon>Pentapetalae</taxon>
        <taxon>asterids</taxon>
        <taxon>lamiids</taxon>
        <taxon>Lamiales</taxon>
        <taxon>Lentibulariaceae</taxon>
        <taxon>Genlisea</taxon>
    </lineage>
</organism>
<dbReference type="AlphaFoldDB" id="S8DFC8"/>
<reference evidence="5 6" key="1">
    <citation type="journal article" date="2013" name="BMC Genomics">
        <title>The miniature genome of a carnivorous plant Genlisea aurea contains a low number of genes and short non-coding sequences.</title>
        <authorList>
            <person name="Leushkin E.V."/>
            <person name="Sutormin R.A."/>
            <person name="Nabieva E.R."/>
            <person name="Penin A.A."/>
            <person name="Kondrashov A.S."/>
            <person name="Logacheva M.D."/>
        </authorList>
    </citation>
    <scope>NUCLEOTIDE SEQUENCE [LARGE SCALE GENOMIC DNA]</scope>
</reference>
<dbReference type="PRINTS" id="PR00503">
    <property type="entry name" value="BROMODOMAIN"/>
</dbReference>
<evidence type="ECO:0000259" key="4">
    <source>
        <dbReference type="PROSITE" id="PS50014"/>
    </source>
</evidence>
<dbReference type="InterPro" id="IPR051831">
    <property type="entry name" value="Bromodomain_contain_prot"/>
</dbReference>